<dbReference type="Pfam" id="PF02654">
    <property type="entry name" value="CobS"/>
    <property type="match status" value="1"/>
</dbReference>
<keyword evidence="10 19" id="KW-0812">Transmembrane</keyword>
<organism evidence="20 21">
    <name type="scientific">Mameliella alba</name>
    <dbReference type="NCBI Taxonomy" id="561184"/>
    <lineage>
        <taxon>Bacteria</taxon>
        <taxon>Pseudomonadati</taxon>
        <taxon>Pseudomonadota</taxon>
        <taxon>Alphaproteobacteria</taxon>
        <taxon>Rhodobacterales</taxon>
        <taxon>Roseobacteraceae</taxon>
        <taxon>Mameliella</taxon>
    </lineage>
</organism>
<dbReference type="PATRIC" id="fig|1515334.3.peg.1683"/>
<dbReference type="EMBL" id="JSUQ01000006">
    <property type="protein sequence ID" value="KHQ53689.1"/>
    <property type="molecule type" value="Genomic_DNA"/>
</dbReference>
<feature type="transmembrane region" description="Helical" evidence="19">
    <location>
        <begin position="185"/>
        <end position="216"/>
    </location>
</feature>
<evidence type="ECO:0000256" key="5">
    <source>
        <dbReference type="ARBA" id="ARBA00013200"/>
    </source>
</evidence>
<evidence type="ECO:0000256" key="18">
    <source>
        <dbReference type="ARBA" id="ARBA00049504"/>
    </source>
</evidence>
<dbReference type="PANTHER" id="PTHR34148">
    <property type="entry name" value="ADENOSYLCOBINAMIDE-GDP RIBAZOLETRANSFERASE"/>
    <property type="match status" value="1"/>
</dbReference>
<dbReference type="RefSeq" id="WP_043139680.1">
    <property type="nucleotide sequence ID" value="NZ_JSUQ01000006.1"/>
</dbReference>
<dbReference type="GO" id="GO:0005886">
    <property type="term" value="C:plasma membrane"/>
    <property type="evidence" value="ECO:0007669"/>
    <property type="project" value="UniProtKB-SubCell"/>
</dbReference>
<dbReference type="GO" id="GO:0009236">
    <property type="term" value="P:cobalamin biosynthetic process"/>
    <property type="evidence" value="ECO:0007669"/>
    <property type="project" value="UniProtKB-UniRule"/>
</dbReference>
<keyword evidence="7 19" id="KW-1003">Cell membrane</keyword>
<comment type="catalytic activity">
    <reaction evidence="17 19">
        <text>alpha-ribazole + adenosylcob(III)inamide-GDP = adenosylcob(III)alamin + GMP + H(+)</text>
        <dbReference type="Rhea" id="RHEA:16049"/>
        <dbReference type="ChEBI" id="CHEBI:10329"/>
        <dbReference type="ChEBI" id="CHEBI:15378"/>
        <dbReference type="ChEBI" id="CHEBI:18408"/>
        <dbReference type="ChEBI" id="CHEBI:58115"/>
        <dbReference type="ChEBI" id="CHEBI:60487"/>
        <dbReference type="EC" id="2.7.8.26"/>
    </reaction>
</comment>
<reference evidence="20 21" key="1">
    <citation type="submission" date="2014-10" db="EMBL/GenBank/DDBJ databases">
        <title>Genome sequence of Ponticoccus sp. strain UMTAT08 isolated from clonal culture of toxic dinoflagellate Alexandrium tamiyavanichii.</title>
        <authorList>
            <person name="Gan H.Y."/>
            <person name="Muhd D.-D."/>
            <person name="Mohd Noor M.E."/>
            <person name="Yeong Y.S."/>
            <person name="Usup G."/>
        </authorList>
    </citation>
    <scope>NUCLEOTIDE SEQUENCE [LARGE SCALE GENOMIC DNA]</scope>
    <source>
        <strain evidence="20 21">UMTAT08</strain>
    </source>
</reference>
<dbReference type="InterPro" id="IPR003805">
    <property type="entry name" value="CobS"/>
</dbReference>
<comment type="catalytic activity">
    <reaction evidence="18 19">
        <text>alpha-ribazole 5'-phosphate + adenosylcob(III)inamide-GDP = adenosylcob(III)alamin 5'-phosphate + GMP + H(+)</text>
        <dbReference type="Rhea" id="RHEA:23560"/>
        <dbReference type="ChEBI" id="CHEBI:15378"/>
        <dbReference type="ChEBI" id="CHEBI:57918"/>
        <dbReference type="ChEBI" id="CHEBI:58115"/>
        <dbReference type="ChEBI" id="CHEBI:60487"/>
        <dbReference type="ChEBI" id="CHEBI:60493"/>
        <dbReference type="EC" id="2.7.8.26"/>
    </reaction>
</comment>
<dbReference type="AlphaFoldDB" id="A0A0B3STA2"/>
<evidence type="ECO:0000256" key="7">
    <source>
        <dbReference type="ARBA" id="ARBA00022475"/>
    </source>
</evidence>
<name>A0A0B3STA2_9RHOB</name>
<evidence type="ECO:0000313" key="20">
    <source>
        <dbReference type="EMBL" id="KHQ53689.1"/>
    </source>
</evidence>
<keyword evidence="9 19" id="KW-0808">Transferase</keyword>
<evidence type="ECO:0000256" key="15">
    <source>
        <dbReference type="ARBA" id="ARBA00032605"/>
    </source>
</evidence>
<evidence type="ECO:0000256" key="9">
    <source>
        <dbReference type="ARBA" id="ARBA00022679"/>
    </source>
</evidence>
<comment type="cofactor">
    <cofactor evidence="1 19">
        <name>Mg(2+)</name>
        <dbReference type="ChEBI" id="CHEBI:18420"/>
    </cofactor>
</comment>
<sequence length="257" mass="26612">MYAALRLEGLLFLLALRYLTRIPVPRGLPVSDDLMVRAVKYHPAVGALVGGIGALVLWAAAPVLPWSTAVILSLAATLLATAGFHEAGLADAAEGLSLGQDRAEVIQIMDHTRLGTYGALTLAVVLGLKLTLLAGMSLGQACLALIAAHAVGRMAAVHVTLTTVHARSEGMQKFVPKVTPDGYRVALACTLVVLALVVMPLGGGAVLCAFIGAILLAQAFRAVCVARIGGYTGDCLGGSVLFGELGFYLGLIIWFQA</sequence>
<feature type="transmembrane region" description="Helical" evidence="19">
    <location>
        <begin position="144"/>
        <end position="164"/>
    </location>
</feature>
<dbReference type="OrthoDB" id="9794626at2"/>
<dbReference type="Proteomes" id="UP000030960">
    <property type="component" value="Unassembled WGS sequence"/>
</dbReference>
<keyword evidence="8 19" id="KW-0169">Cobalamin biosynthesis</keyword>
<evidence type="ECO:0000256" key="13">
    <source>
        <dbReference type="ARBA" id="ARBA00023136"/>
    </source>
</evidence>
<evidence type="ECO:0000256" key="3">
    <source>
        <dbReference type="ARBA" id="ARBA00004663"/>
    </source>
</evidence>
<gene>
    <name evidence="19 20" type="primary">cobS</name>
    <name evidence="20" type="ORF">OA50_01677</name>
</gene>
<evidence type="ECO:0000256" key="12">
    <source>
        <dbReference type="ARBA" id="ARBA00022989"/>
    </source>
</evidence>
<evidence type="ECO:0000256" key="17">
    <source>
        <dbReference type="ARBA" id="ARBA00048623"/>
    </source>
</evidence>
<dbReference type="GO" id="GO:0051073">
    <property type="term" value="F:adenosylcobinamide-GDP ribazoletransferase activity"/>
    <property type="evidence" value="ECO:0007669"/>
    <property type="project" value="UniProtKB-UniRule"/>
</dbReference>
<evidence type="ECO:0000256" key="1">
    <source>
        <dbReference type="ARBA" id="ARBA00001946"/>
    </source>
</evidence>
<comment type="similarity">
    <text evidence="4 19">Belongs to the CobS family.</text>
</comment>
<evidence type="ECO:0000256" key="10">
    <source>
        <dbReference type="ARBA" id="ARBA00022692"/>
    </source>
</evidence>
<comment type="function">
    <text evidence="14 19">Joins adenosylcobinamide-GDP and alpha-ribazole to generate adenosylcobalamin (Ado-cobalamin). Also synthesizes adenosylcobalamin 5'-phosphate from adenosylcobinamide-GDP and alpha-ribazole 5'-phosphate.</text>
</comment>
<evidence type="ECO:0000256" key="16">
    <source>
        <dbReference type="ARBA" id="ARBA00032853"/>
    </source>
</evidence>
<accession>A0A0B3STA2</accession>
<evidence type="ECO:0000256" key="6">
    <source>
        <dbReference type="ARBA" id="ARBA00015850"/>
    </source>
</evidence>
<keyword evidence="12 19" id="KW-1133">Transmembrane helix</keyword>
<evidence type="ECO:0000256" key="11">
    <source>
        <dbReference type="ARBA" id="ARBA00022842"/>
    </source>
</evidence>
<evidence type="ECO:0000256" key="2">
    <source>
        <dbReference type="ARBA" id="ARBA00004651"/>
    </source>
</evidence>
<dbReference type="PANTHER" id="PTHR34148:SF1">
    <property type="entry name" value="ADENOSYLCOBINAMIDE-GDP RIBAZOLETRANSFERASE"/>
    <property type="match status" value="1"/>
</dbReference>
<dbReference type="HAMAP" id="MF_00719">
    <property type="entry name" value="CobS"/>
    <property type="match status" value="1"/>
</dbReference>
<proteinExistence type="inferred from homology"/>
<evidence type="ECO:0000256" key="19">
    <source>
        <dbReference type="HAMAP-Rule" id="MF_00719"/>
    </source>
</evidence>
<evidence type="ECO:0000256" key="4">
    <source>
        <dbReference type="ARBA" id="ARBA00010561"/>
    </source>
</evidence>
<comment type="caution">
    <text evidence="20">The sequence shown here is derived from an EMBL/GenBank/DDBJ whole genome shotgun (WGS) entry which is preliminary data.</text>
</comment>
<dbReference type="EC" id="2.7.8.26" evidence="5 19"/>
<keyword evidence="13 19" id="KW-0472">Membrane</keyword>
<dbReference type="UniPathway" id="UPA00148">
    <property type="reaction ID" value="UER00238"/>
</dbReference>
<feature type="transmembrane region" description="Helical" evidence="19">
    <location>
        <begin position="45"/>
        <end position="64"/>
    </location>
</feature>
<keyword evidence="11 19" id="KW-0460">Magnesium</keyword>
<comment type="pathway">
    <text evidence="3 19">Cofactor biosynthesis; adenosylcobalamin biosynthesis; adenosylcobalamin from cob(II)yrinate a,c-diamide: step 7/7.</text>
</comment>
<keyword evidence="21" id="KW-1185">Reference proteome</keyword>
<comment type="subcellular location">
    <subcellularLocation>
        <location evidence="2 19">Cell membrane</location>
        <topology evidence="2 19">Multi-pass membrane protein</topology>
    </subcellularLocation>
</comment>
<evidence type="ECO:0000313" key="21">
    <source>
        <dbReference type="Proteomes" id="UP000030960"/>
    </source>
</evidence>
<protein>
    <recommendedName>
        <fullName evidence="6 19">Adenosylcobinamide-GDP ribazoletransferase</fullName>
        <ecNumber evidence="5 19">2.7.8.26</ecNumber>
    </recommendedName>
    <alternativeName>
        <fullName evidence="16 19">Cobalamin synthase</fullName>
    </alternativeName>
    <alternativeName>
        <fullName evidence="15 19">Cobalamin-5'-phosphate synthase</fullName>
    </alternativeName>
</protein>
<dbReference type="STRING" id="561184.SAMN05216376_101177"/>
<feature type="transmembrane region" description="Helical" evidence="19">
    <location>
        <begin position="117"/>
        <end position="138"/>
    </location>
</feature>
<evidence type="ECO:0000256" key="8">
    <source>
        <dbReference type="ARBA" id="ARBA00022573"/>
    </source>
</evidence>
<dbReference type="GO" id="GO:0008818">
    <property type="term" value="F:cobalamin 5'-phosphate synthase activity"/>
    <property type="evidence" value="ECO:0007669"/>
    <property type="project" value="UniProtKB-UniRule"/>
</dbReference>
<feature type="transmembrane region" description="Helical" evidence="19">
    <location>
        <begin position="236"/>
        <end position="255"/>
    </location>
</feature>
<evidence type="ECO:0000256" key="14">
    <source>
        <dbReference type="ARBA" id="ARBA00025228"/>
    </source>
</evidence>